<keyword evidence="8" id="KW-0472">Membrane</keyword>
<evidence type="ECO:0000256" key="1">
    <source>
        <dbReference type="ARBA" id="ARBA00002508"/>
    </source>
</evidence>
<dbReference type="Pfam" id="PF05005">
    <property type="entry name" value="Ocnus"/>
    <property type="match status" value="1"/>
</dbReference>
<protein>
    <submittedName>
        <fullName evidence="9">Uncharacterized protein</fullName>
    </submittedName>
</protein>
<dbReference type="Gene3D" id="3.50.20.20">
    <property type="entry name" value="Janus/Ocnus"/>
    <property type="match status" value="1"/>
</dbReference>
<dbReference type="PANTHER" id="PTHR12258:SF5">
    <property type="entry name" value="BCDNA.GH02250-RELATED"/>
    <property type="match status" value="1"/>
</dbReference>
<evidence type="ECO:0000256" key="8">
    <source>
        <dbReference type="SAM" id="Phobius"/>
    </source>
</evidence>
<dbReference type="AlphaFoldDB" id="A0A7S2S796"/>
<feature type="transmembrane region" description="Helical" evidence="8">
    <location>
        <begin position="35"/>
        <end position="53"/>
    </location>
</feature>
<dbReference type="EMBL" id="HBHK01017492">
    <property type="protein sequence ID" value="CAD9691644.1"/>
    <property type="molecule type" value="Transcribed_RNA"/>
</dbReference>
<feature type="compositionally biased region" description="Acidic residues" evidence="7">
    <location>
        <begin position="113"/>
        <end position="135"/>
    </location>
</feature>
<proteinExistence type="inferred from homology"/>
<keyword evidence="4" id="KW-0726">Sexual differentiation</keyword>
<keyword evidence="8" id="KW-0812">Transmembrane</keyword>
<reference evidence="9" key="1">
    <citation type="submission" date="2021-01" db="EMBL/GenBank/DDBJ databases">
        <authorList>
            <person name="Corre E."/>
            <person name="Pelletier E."/>
            <person name="Niang G."/>
            <person name="Scheremetjew M."/>
            <person name="Finn R."/>
            <person name="Kale V."/>
            <person name="Holt S."/>
            <person name="Cochrane G."/>
            <person name="Meng A."/>
            <person name="Brown T."/>
            <person name="Cohen L."/>
        </authorList>
    </citation>
    <scope>NUCLEOTIDE SEQUENCE</scope>
    <source>
        <strain evidence="9">NY070348D</strain>
    </source>
</reference>
<name>A0A7S2S796_9STRA</name>
<accession>A0A7S2S796</accession>
<evidence type="ECO:0000256" key="2">
    <source>
        <dbReference type="ARBA" id="ARBA00010971"/>
    </source>
</evidence>
<dbReference type="SUPFAM" id="SSF143724">
    <property type="entry name" value="PHP14-like"/>
    <property type="match status" value="1"/>
</dbReference>
<comment type="function">
    <text evidence="1">JanA and janB regulate somatic sex differentiation.</text>
</comment>
<feature type="compositionally biased region" description="Acidic residues" evidence="7">
    <location>
        <begin position="83"/>
        <end position="105"/>
    </location>
</feature>
<sequence length="321" mass="35405">MRKGVIRPRQFGQPSVKDGEYSNSKNLRGIHNKKWFAFLVFLLSALCLMWLFSVGSKETMTVSLNVGKSTSESNVAELWDNSAGDDDEDVDDAEEDTGDSEDQENEQEKTPDDAEDDAEDAEEEEDSQQDSEIDGNIDHDADANAITMNAGNENPTAEMENALPALRGNPVTMSIDSYFLNLGKKVVNISPYGSYKYVLVHARDKQGGGAYIVQGCSPKIKTCKHPDAARVVKTSLTSHGIEAKVLGGGRITRHHLRKSKKSGLISIFGYSRTYGRCEDCNKKACDFIAASNPNYVVRWSNHGYLESDESGIRDFVKCSPE</sequence>
<evidence type="ECO:0000256" key="3">
    <source>
        <dbReference type="ARBA" id="ARBA00022782"/>
    </source>
</evidence>
<comment type="similarity">
    <text evidence="2">Belongs to the janus family.</text>
</comment>
<dbReference type="GO" id="GO:0101006">
    <property type="term" value="F:protein histidine phosphatase activity"/>
    <property type="evidence" value="ECO:0007669"/>
    <property type="project" value="TreeGrafter"/>
</dbReference>
<feature type="binding site" evidence="6">
    <location>
        <position position="196"/>
    </location>
    <ligand>
        <name>substrate</name>
    </ligand>
</feature>
<evidence type="ECO:0000256" key="7">
    <source>
        <dbReference type="SAM" id="MobiDB-lite"/>
    </source>
</evidence>
<dbReference type="GO" id="GO:0005829">
    <property type="term" value="C:cytosol"/>
    <property type="evidence" value="ECO:0007669"/>
    <property type="project" value="TreeGrafter"/>
</dbReference>
<evidence type="ECO:0000313" key="9">
    <source>
        <dbReference type="EMBL" id="CAD9691644.1"/>
    </source>
</evidence>
<keyword evidence="8" id="KW-1133">Transmembrane helix</keyword>
<dbReference type="InterPro" id="IPR038596">
    <property type="entry name" value="Janus_sf"/>
</dbReference>
<evidence type="ECO:0000256" key="4">
    <source>
        <dbReference type="ARBA" id="ARBA00022928"/>
    </source>
</evidence>
<dbReference type="InterPro" id="IPR007702">
    <property type="entry name" value="Janus"/>
</dbReference>
<feature type="active site" description="Proton acceptor" evidence="5">
    <location>
        <position position="225"/>
    </location>
</feature>
<organism evidence="9">
    <name type="scientific">Mucochytrium quahogii</name>
    <dbReference type="NCBI Taxonomy" id="96639"/>
    <lineage>
        <taxon>Eukaryota</taxon>
        <taxon>Sar</taxon>
        <taxon>Stramenopiles</taxon>
        <taxon>Bigyra</taxon>
        <taxon>Labyrinthulomycetes</taxon>
        <taxon>Thraustochytrida</taxon>
        <taxon>Thraustochytriidae</taxon>
        <taxon>Mucochytrium</taxon>
    </lineage>
</organism>
<keyword evidence="3" id="KW-0221">Differentiation</keyword>
<feature type="region of interest" description="Disordered" evidence="7">
    <location>
        <begin position="1"/>
        <end position="23"/>
    </location>
</feature>
<dbReference type="PANTHER" id="PTHR12258">
    <property type="entry name" value="JANUS-A/JANUS-B"/>
    <property type="match status" value="1"/>
</dbReference>
<feature type="non-terminal residue" evidence="9">
    <location>
        <position position="321"/>
    </location>
</feature>
<dbReference type="GO" id="GO:0007548">
    <property type="term" value="P:sex differentiation"/>
    <property type="evidence" value="ECO:0007669"/>
    <property type="project" value="UniProtKB-KW"/>
</dbReference>
<evidence type="ECO:0000256" key="5">
    <source>
        <dbReference type="PIRSR" id="PIRSR607702-1"/>
    </source>
</evidence>
<feature type="region of interest" description="Disordered" evidence="7">
    <location>
        <begin position="67"/>
        <end position="138"/>
    </location>
</feature>
<evidence type="ECO:0000256" key="6">
    <source>
        <dbReference type="PIRSR" id="PIRSR607702-2"/>
    </source>
</evidence>
<gene>
    <name evidence="9" type="ORF">QSP1433_LOCUS11062</name>
</gene>
<dbReference type="GO" id="GO:0030154">
    <property type="term" value="P:cell differentiation"/>
    <property type="evidence" value="ECO:0007669"/>
    <property type="project" value="UniProtKB-KW"/>
</dbReference>